<accession>A0A6A4GHK1</accession>
<dbReference type="Proteomes" id="UP000799118">
    <property type="component" value="Unassembled WGS sequence"/>
</dbReference>
<keyword evidence="3" id="KW-0862">Zinc</keyword>
<proteinExistence type="predicted"/>
<dbReference type="OrthoDB" id="265717at2759"/>
<evidence type="ECO:0000256" key="2">
    <source>
        <dbReference type="ARBA" id="ARBA00022771"/>
    </source>
</evidence>
<feature type="domain" description="MYND-type" evidence="5">
    <location>
        <begin position="471"/>
        <end position="511"/>
    </location>
</feature>
<evidence type="ECO:0000313" key="6">
    <source>
        <dbReference type="EMBL" id="KAE9385112.1"/>
    </source>
</evidence>
<gene>
    <name evidence="6" type="ORF">BT96DRAFT_928960</name>
</gene>
<dbReference type="Pfam" id="PF01753">
    <property type="entry name" value="zf-MYND"/>
    <property type="match status" value="1"/>
</dbReference>
<dbReference type="GO" id="GO:0008270">
    <property type="term" value="F:zinc ion binding"/>
    <property type="evidence" value="ECO:0007669"/>
    <property type="project" value="UniProtKB-KW"/>
</dbReference>
<sequence length="672" mass="75627">MDVKQEAQNGDSRSWLAAALSFLPSVSLLESQADTDVPTVVHETNSDINLEDLQRLQTLNIMSQQTQYRDARNAAIRELTELADAPVSSFLFRVLEMLAKFLAIERIPKKGSNGALYETLVFSAASALCGYCRAAHKNTVLNDEGFNDAYILIFPSALQWINFFHDDLLHDLTQDVNLRKNAWASTVSFLDKAIGNRKIFSILGDDITLSVVKLWVLEAEYYNNSFSSRQLPVKLLHKLTGCYPGQYHERIITSAMESLGTNAAQAAIHHLSSTIGDESHFEETRSEMMIVQMMLSTSLCLPHFLLSNGILRLLVKTLSYATRESHTDDPTASENKVWIIQNSCEMLQVMITRTTGVAMCRQALDFGILPPLLRADKWHRQLTPAHFLRVPHIHVQCLIQTLATYTIYPCVLRAAAIAIEKVPAKLGANLDEGGPMKPAWKQFKRVDKERIQVPGAPAGPFKPLICSNFFCPMTSPSEAKVVFKRCIGCGDALYCGPDCQSVDWKNHKTACKEMQEINDNRPTVPKEETDFAHKVALHELEHLHKGFILQTWRLKPNNHSPMTLVMHPNGSWTSENDQSTKIQVVILDYGQDYTSDKLRPTIEFTSAPMFEHVSLPTMATASQRYIQEWNDIKALADRPQKSGMYIGIVVIYIPEGFFTVQKFFSLLPYSIS</sequence>
<dbReference type="InterPro" id="IPR002893">
    <property type="entry name" value="Znf_MYND"/>
</dbReference>
<evidence type="ECO:0000256" key="4">
    <source>
        <dbReference type="PROSITE-ProRule" id="PRU00134"/>
    </source>
</evidence>
<dbReference type="Gene3D" id="6.10.140.2220">
    <property type="match status" value="1"/>
</dbReference>
<name>A0A6A4GHK1_9AGAR</name>
<keyword evidence="7" id="KW-1185">Reference proteome</keyword>
<keyword evidence="1" id="KW-0479">Metal-binding</keyword>
<protein>
    <recommendedName>
        <fullName evidence="5">MYND-type domain-containing protein</fullName>
    </recommendedName>
</protein>
<dbReference type="EMBL" id="ML770028">
    <property type="protein sequence ID" value="KAE9385112.1"/>
    <property type="molecule type" value="Genomic_DNA"/>
</dbReference>
<reference evidence="6" key="1">
    <citation type="journal article" date="2019" name="Environ. Microbiol.">
        <title>Fungal ecological strategies reflected in gene transcription - a case study of two litter decomposers.</title>
        <authorList>
            <person name="Barbi F."/>
            <person name="Kohler A."/>
            <person name="Barry K."/>
            <person name="Baskaran P."/>
            <person name="Daum C."/>
            <person name="Fauchery L."/>
            <person name="Ihrmark K."/>
            <person name="Kuo A."/>
            <person name="LaButti K."/>
            <person name="Lipzen A."/>
            <person name="Morin E."/>
            <person name="Grigoriev I.V."/>
            <person name="Henrissat B."/>
            <person name="Lindahl B."/>
            <person name="Martin F."/>
        </authorList>
    </citation>
    <scope>NUCLEOTIDE SEQUENCE</scope>
    <source>
        <strain evidence="6">JB14</strain>
    </source>
</reference>
<evidence type="ECO:0000313" key="7">
    <source>
        <dbReference type="Proteomes" id="UP000799118"/>
    </source>
</evidence>
<evidence type="ECO:0000256" key="3">
    <source>
        <dbReference type="ARBA" id="ARBA00022833"/>
    </source>
</evidence>
<dbReference type="AlphaFoldDB" id="A0A6A4GHK1"/>
<evidence type="ECO:0000259" key="5">
    <source>
        <dbReference type="PROSITE" id="PS50865"/>
    </source>
</evidence>
<dbReference type="SUPFAM" id="SSF144232">
    <property type="entry name" value="HIT/MYND zinc finger-like"/>
    <property type="match status" value="1"/>
</dbReference>
<organism evidence="6 7">
    <name type="scientific">Gymnopus androsaceus JB14</name>
    <dbReference type="NCBI Taxonomy" id="1447944"/>
    <lineage>
        <taxon>Eukaryota</taxon>
        <taxon>Fungi</taxon>
        <taxon>Dikarya</taxon>
        <taxon>Basidiomycota</taxon>
        <taxon>Agaricomycotina</taxon>
        <taxon>Agaricomycetes</taxon>
        <taxon>Agaricomycetidae</taxon>
        <taxon>Agaricales</taxon>
        <taxon>Marasmiineae</taxon>
        <taxon>Omphalotaceae</taxon>
        <taxon>Gymnopus</taxon>
    </lineage>
</organism>
<keyword evidence="2 4" id="KW-0863">Zinc-finger</keyword>
<dbReference type="PROSITE" id="PS50865">
    <property type="entry name" value="ZF_MYND_2"/>
    <property type="match status" value="1"/>
</dbReference>
<evidence type="ECO:0000256" key="1">
    <source>
        <dbReference type="ARBA" id="ARBA00022723"/>
    </source>
</evidence>